<comment type="caution">
    <text evidence="2">The sequence shown here is derived from an EMBL/GenBank/DDBJ whole genome shotgun (WGS) entry which is preliminary data.</text>
</comment>
<evidence type="ECO:0000313" key="2">
    <source>
        <dbReference type="EMBL" id="EPY18212.1"/>
    </source>
</evidence>
<reference evidence="2 3" key="1">
    <citation type="journal article" date="2013" name="PLoS ONE">
        <title>Predicting the Proteins of Angomonas deanei, Strigomonas culicis and Their Respective Endosymbionts Reveals New Aspects of the Trypanosomatidae Family.</title>
        <authorList>
            <person name="Motta M.C."/>
            <person name="Martins A.C."/>
            <person name="de Souza S.S."/>
            <person name="Catta-Preta C.M."/>
            <person name="Silva R."/>
            <person name="Klein C.C."/>
            <person name="de Almeida L.G."/>
            <person name="de Lima Cunha O."/>
            <person name="Ciapina L.P."/>
            <person name="Brocchi M."/>
            <person name="Colabardini A.C."/>
            <person name="de Araujo Lima B."/>
            <person name="Machado C.R."/>
            <person name="de Almeida Soares C.M."/>
            <person name="Probst C.M."/>
            <person name="de Menezes C.B."/>
            <person name="Thompson C.E."/>
            <person name="Bartholomeu D.C."/>
            <person name="Gradia D.F."/>
            <person name="Pavoni D.P."/>
            <person name="Grisard E.C."/>
            <person name="Fantinatti-Garboggini F."/>
            <person name="Marchini F.K."/>
            <person name="Rodrigues-Luiz G.F."/>
            <person name="Wagner G."/>
            <person name="Goldman G.H."/>
            <person name="Fietto J.L."/>
            <person name="Elias M.C."/>
            <person name="Goldman M.H."/>
            <person name="Sagot M.F."/>
            <person name="Pereira M."/>
            <person name="Stoco P.H."/>
            <person name="de Mendonca-Neto R.P."/>
            <person name="Teixeira S.M."/>
            <person name="Maciel T.E."/>
            <person name="de Oliveira Mendes T.A."/>
            <person name="Urmenyi T.P."/>
            <person name="de Souza W."/>
            <person name="Schenkman S."/>
            <person name="de Vasconcelos A.T."/>
        </authorList>
    </citation>
    <scope>NUCLEOTIDE SEQUENCE [LARGE SCALE GENOMIC DNA]</scope>
</reference>
<name>S9TJF5_9TRYP</name>
<protein>
    <submittedName>
        <fullName evidence="2">Uncharacterized protein</fullName>
    </submittedName>
</protein>
<organism evidence="2 3">
    <name type="scientific">Strigomonas culicis</name>
    <dbReference type="NCBI Taxonomy" id="28005"/>
    <lineage>
        <taxon>Eukaryota</taxon>
        <taxon>Discoba</taxon>
        <taxon>Euglenozoa</taxon>
        <taxon>Kinetoplastea</taxon>
        <taxon>Metakinetoplastina</taxon>
        <taxon>Trypanosomatida</taxon>
        <taxon>Trypanosomatidae</taxon>
        <taxon>Strigomonadinae</taxon>
        <taxon>Strigomonas</taxon>
    </lineage>
</organism>
<proteinExistence type="predicted"/>
<feature type="compositionally biased region" description="Basic and acidic residues" evidence="1">
    <location>
        <begin position="173"/>
        <end position="188"/>
    </location>
</feature>
<feature type="compositionally biased region" description="Basic and acidic residues" evidence="1">
    <location>
        <begin position="103"/>
        <end position="126"/>
    </location>
</feature>
<keyword evidence="3" id="KW-1185">Reference proteome</keyword>
<sequence length="382" mass="42724">MVGVAEGGVFLILIQPHRFVVDVVVLAVQQPVEQPALLVFHLHRIDRRHDAVRPGDRGVVVARVAAEAAADDKPLQHLLDRDALFLRLLRGIALHRRNLAAQKRHEADREKADAGADGGRHPRGVADRPAQLAARGNHEDEEKLEEEGEADDDREGVDGDRLGVLALEDEEAAERVDDRRNNPREQRRYKPRHNNRHDAGHKRKGALFPSPRDGVHTAVDEREADDATGHRVVRGDRKVVARREQQPDKSRAEGADEAVHEHVRVARKGGGLRDAAAHRRGHVTAEAHCAGELAAGGDHNDLHERQHARAVARAEGIRKIVRTVAARDEEAHHRAHNHHPYVGVHHLDVVYRKVIVRGSDKKAKNKNKNERGVPTFCLYNYY</sequence>
<feature type="compositionally biased region" description="Acidic residues" evidence="1">
    <location>
        <begin position="142"/>
        <end position="155"/>
    </location>
</feature>
<feature type="region of interest" description="Disordered" evidence="1">
    <location>
        <begin position="238"/>
        <end position="258"/>
    </location>
</feature>
<feature type="compositionally biased region" description="Basic residues" evidence="1">
    <location>
        <begin position="189"/>
        <end position="205"/>
    </location>
</feature>
<dbReference type="AlphaFoldDB" id="S9TJF5"/>
<feature type="region of interest" description="Disordered" evidence="1">
    <location>
        <begin position="100"/>
        <end position="214"/>
    </location>
</feature>
<dbReference type="EMBL" id="ATMH01010043">
    <property type="protein sequence ID" value="EPY18212.1"/>
    <property type="molecule type" value="Genomic_DNA"/>
</dbReference>
<gene>
    <name evidence="2" type="ORF">STCU_10116</name>
</gene>
<evidence type="ECO:0000313" key="3">
    <source>
        <dbReference type="Proteomes" id="UP000015354"/>
    </source>
</evidence>
<accession>S9TJF5</accession>
<evidence type="ECO:0000256" key="1">
    <source>
        <dbReference type="SAM" id="MobiDB-lite"/>
    </source>
</evidence>
<dbReference type="Proteomes" id="UP000015354">
    <property type="component" value="Unassembled WGS sequence"/>
</dbReference>